<protein>
    <recommendedName>
        <fullName evidence="6">TIR domain-containing protein</fullName>
    </recommendedName>
</protein>
<dbReference type="InterPro" id="IPR000157">
    <property type="entry name" value="TIR_dom"/>
</dbReference>
<dbReference type="InterPro" id="IPR036390">
    <property type="entry name" value="WH_DNA-bd_sf"/>
</dbReference>
<dbReference type="InterPro" id="IPR002182">
    <property type="entry name" value="NB-ARC"/>
</dbReference>
<keyword evidence="3" id="KW-0611">Plant defense</keyword>
<organism evidence="7 8">
    <name type="scientific">Punica granatum</name>
    <name type="common">Pomegranate</name>
    <dbReference type="NCBI Taxonomy" id="22663"/>
    <lineage>
        <taxon>Eukaryota</taxon>
        <taxon>Viridiplantae</taxon>
        <taxon>Streptophyta</taxon>
        <taxon>Embryophyta</taxon>
        <taxon>Tracheophyta</taxon>
        <taxon>Spermatophyta</taxon>
        <taxon>Magnoliopsida</taxon>
        <taxon>eudicotyledons</taxon>
        <taxon>Gunneridae</taxon>
        <taxon>Pentapetalae</taxon>
        <taxon>rosids</taxon>
        <taxon>malvids</taxon>
        <taxon>Myrtales</taxon>
        <taxon>Lythraceae</taxon>
        <taxon>Punica</taxon>
    </lineage>
</organism>
<proteinExistence type="predicted"/>
<keyword evidence="4" id="KW-0520">NAD</keyword>
<dbReference type="Proteomes" id="UP000197138">
    <property type="component" value="Unassembled WGS sequence"/>
</dbReference>
<evidence type="ECO:0000256" key="3">
    <source>
        <dbReference type="ARBA" id="ARBA00022821"/>
    </source>
</evidence>
<evidence type="ECO:0000259" key="6">
    <source>
        <dbReference type="PROSITE" id="PS50104"/>
    </source>
</evidence>
<evidence type="ECO:0000256" key="4">
    <source>
        <dbReference type="ARBA" id="ARBA00023027"/>
    </source>
</evidence>
<keyword evidence="5" id="KW-1133">Transmembrane helix</keyword>
<reference evidence="8" key="1">
    <citation type="journal article" date="2017" name="Plant J.">
        <title>The pomegranate (Punica granatum L.) genome and the genomics of punicalagin biosynthesis.</title>
        <authorList>
            <person name="Qin G."/>
            <person name="Xu C."/>
            <person name="Ming R."/>
            <person name="Tang H."/>
            <person name="Guyot R."/>
            <person name="Kramer E.M."/>
            <person name="Hu Y."/>
            <person name="Yi X."/>
            <person name="Qi Y."/>
            <person name="Xu X."/>
            <person name="Gao Z."/>
            <person name="Pan H."/>
            <person name="Jian J."/>
            <person name="Tian Y."/>
            <person name="Yue Z."/>
            <person name="Xu Y."/>
        </authorList>
    </citation>
    <scope>NUCLEOTIDE SEQUENCE [LARGE SCALE GENOMIC DNA]</scope>
    <source>
        <strain evidence="8">cv. Dabenzi</strain>
    </source>
</reference>
<dbReference type="SUPFAM" id="SSF52540">
    <property type="entry name" value="P-loop containing nucleoside triphosphate hydrolases"/>
    <property type="match status" value="1"/>
</dbReference>
<feature type="domain" description="TIR" evidence="6">
    <location>
        <begin position="62"/>
        <end position="232"/>
    </location>
</feature>
<dbReference type="SMART" id="SM00255">
    <property type="entry name" value="TIR"/>
    <property type="match status" value="1"/>
</dbReference>
<dbReference type="InterPro" id="IPR027417">
    <property type="entry name" value="P-loop_NTPase"/>
</dbReference>
<keyword evidence="1" id="KW-0433">Leucine-rich repeat</keyword>
<comment type="caution">
    <text evidence="7">The sequence shown here is derived from an EMBL/GenBank/DDBJ whole genome shotgun (WGS) entry which is preliminary data.</text>
</comment>
<sequence>MDSLAAPAATGHALPVTIFLAVASIFFSVAVLSSLLKKRRVRSSSSSSSSSRRRIPSPSHGRGYEVFLSFRGPDTRTGFTDSLHLSLKDAGVDVFMDSEELHVGEDIGPELLDRIERSKISIPIFSENYASSKWCLRESACMMECRKRGKQTVLPIFYKVTPDEVQHQKGSYAKAFSKHVKDSRRNPMIDVQKWKKALKEVGTVKGWDLQNDTKGYEGQLIKLVVQKVLSDLKKGHVIVTKSLVSIDDNKRVVLRLLEVRKRDVRIIGFFGMGGIGKTTLAKVIYNEIMDDFDSCSFLKDIRETSSHLDGLKRLQSQLAKDLSRREYREFATTDEGTNELQHRFREKKVLVVLDDVDDNNQLEALVSVAWFGPGSRVIVTTRYKNVLSLNPEVLQYEVEGLRLYQSMELFCRHAFRMDSPKAELSDLSLAIVETTGGLPLALEVIGSYLCGKRKGIWEETLKKLEGKPHTKVQENLRISYDSLDSEHKEIFLDIACLFIGEDPGMLIYMWDDCKFYPRTGLDELILRSLVKIGEDGRLWMHDQLRDLGREIVRQKDVKEPGNRSRLWSNEEAITVLKEYKVRIQVRRC</sequence>
<dbReference type="InterPro" id="IPR058192">
    <property type="entry name" value="WHD_ROQ1-like"/>
</dbReference>
<dbReference type="Pfam" id="PF23282">
    <property type="entry name" value="WHD_ROQ1"/>
    <property type="match status" value="1"/>
</dbReference>
<dbReference type="FunFam" id="3.40.50.10140:FF:000007">
    <property type="entry name" value="Disease resistance protein (TIR-NBS-LRR class)"/>
    <property type="match status" value="1"/>
</dbReference>
<dbReference type="PANTHER" id="PTHR11017:SF570">
    <property type="entry name" value="DISEASE RESISTANCE PROTEIN (TIR-NBS CLASS)-RELATED"/>
    <property type="match status" value="1"/>
</dbReference>
<gene>
    <name evidence="7" type="ORF">CDL15_Pgr024608</name>
</gene>
<keyword evidence="2" id="KW-0677">Repeat</keyword>
<dbReference type="Pfam" id="PF01582">
    <property type="entry name" value="TIR"/>
    <property type="match status" value="1"/>
</dbReference>
<dbReference type="Gene3D" id="3.40.50.10140">
    <property type="entry name" value="Toll/interleukin-1 receptor homology (TIR) domain"/>
    <property type="match status" value="1"/>
</dbReference>
<keyword evidence="5" id="KW-0812">Transmembrane</keyword>
<dbReference type="GO" id="GO:0007165">
    <property type="term" value="P:signal transduction"/>
    <property type="evidence" value="ECO:0007669"/>
    <property type="project" value="InterPro"/>
</dbReference>
<dbReference type="GO" id="GO:0043531">
    <property type="term" value="F:ADP binding"/>
    <property type="evidence" value="ECO:0007669"/>
    <property type="project" value="InterPro"/>
</dbReference>
<dbReference type="InterPro" id="IPR035897">
    <property type="entry name" value="Toll_tir_struct_dom_sf"/>
</dbReference>
<evidence type="ECO:0000256" key="1">
    <source>
        <dbReference type="ARBA" id="ARBA00022614"/>
    </source>
</evidence>
<dbReference type="InterPro" id="IPR044974">
    <property type="entry name" value="Disease_R_plants"/>
</dbReference>
<dbReference type="GO" id="GO:0006952">
    <property type="term" value="P:defense response"/>
    <property type="evidence" value="ECO:0007669"/>
    <property type="project" value="UniProtKB-KW"/>
</dbReference>
<dbReference type="Gene3D" id="3.40.50.300">
    <property type="entry name" value="P-loop containing nucleotide triphosphate hydrolases"/>
    <property type="match status" value="1"/>
</dbReference>
<dbReference type="InterPro" id="IPR042197">
    <property type="entry name" value="Apaf_helical"/>
</dbReference>
<feature type="transmembrane region" description="Helical" evidence="5">
    <location>
        <begin position="12"/>
        <end position="36"/>
    </location>
</feature>
<dbReference type="PROSITE" id="PS50104">
    <property type="entry name" value="TIR"/>
    <property type="match status" value="1"/>
</dbReference>
<dbReference type="Gene3D" id="1.10.8.430">
    <property type="entry name" value="Helical domain of apoptotic protease-activating factors"/>
    <property type="match status" value="1"/>
</dbReference>
<evidence type="ECO:0000313" key="8">
    <source>
        <dbReference type="Proteomes" id="UP000197138"/>
    </source>
</evidence>
<dbReference type="Pfam" id="PF00931">
    <property type="entry name" value="NB-ARC"/>
    <property type="match status" value="1"/>
</dbReference>
<dbReference type="SUPFAM" id="SSF46785">
    <property type="entry name" value="Winged helix' DNA-binding domain"/>
    <property type="match status" value="1"/>
</dbReference>
<dbReference type="SUPFAM" id="SSF52200">
    <property type="entry name" value="Toll/Interleukin receptor TIR domain"/>
    <property type="match status" value="1"/>
</dbReference>
<name>A0A218W7M2_PUNGR</name>
<dbReference type="AlphaFoldDB" id="A0A218W7M2"/>
<dbReference type="PRINTS" id="PR00364">
    <property type="entry name" value="DISEASERSIST"/>
</dbReference>
<dbReference type="PANTHER" id="PTHR11017">
    <property type="entry name" value="LEUCINE-RICH REPEAT-CONTAINING PROTEIN"/>
    <property type="match status" value="1"/>
</dbReference>
<keyword evidence="5" id="KW-0472">Membrane</keyword>
<evidence type="ECO:0000256" key="2">
    <source>
        <dbReference type="ARBA" id="ARBA00022737"/>
    </source>
</evidence>
<evidence type="ECO:0000313" key="7">
    <source>
        <dbReference type="EMBL" id="OWM68468.1"/>
    </source>
</evidence>
<evidence type="ECO:0000256" key="5">
    <source>
        <dbReference type="SAM" id="Phobius"/>
    </source>
</evidence>
<accession>A0A218W7M2</accession>
<dbReference type="EMBL" id="MTKT01004967">
    <property type="protein sequence ID" value="OWM68468.1"/>
    <property type="molecule type" value="Genomic_DNA"/>
</dbReference>